<evidence type="ECO:0000256" key="1">
    <source>
        <dbReference type="SAM" id="MobiDB-lite"/>
    </source>
</evidence>
<reference evidence="3 4" key="1">
    <citation type="submission" date="2019-03" db="EMBL/GenBank/DDBJ databases">
        <title>Single cell metagenomics reveals metabolic interactions within the superorganism composed of flagellate Streblomastix strix and complex community of Bacteroidetes bacteria on its surface.</title>
        <authorList>
            <person name="Treitli S.C."/>
            <person name="Kolisko M."/>
            <person name="Husnik F."/>
            <person name="Keeling P."/>
            <person name="Hampl V."/>
        </authorList>
    </citation>
    <scope>NUCLEOTIDE SEQUENCE [LARGE SCALE GENOMIC DNA]</scope>
    <source>
        <strain evidence="3">ST1C</strain>
    </source>
</reference>
<evidence type="ECO:0000313" key="4">
    <source>
        <dbReference type="Proteomes" id="UP000324800"/>
    </source>
</evidence>
<keyword evidence="2" id="KW-0472">Membrane</keyword>
<gene>
    <name evidence="3" type="ORF">EZS28_040418</name>
</gene>
<comment type="caution">
    <text evidence="3">The sequence shown here is derived from an EMBL/GenBank/DDBJ whole genome shotgun (WGS) entry which is preliminary data.</text>
</comment>
<dbReference type="EMBL" id="SNRW01022124">
    <property type="protein sequence ID" value="KAA6364055.1"/>
    <property type="molecule type" value="Genomic_DNA"/>
</dbReference>
<sequence length="350" mass="40435">MLGVIFPIYFGFAYESSQLYLLSIIAGVLLSLIGYGISLFFCFFSRKFVCTNTGYDNEEKFKLCGGCCICKVIKEDKQSEQQEILESNEPNNDSETRDTRSAADYVQQKQNNYQIRDLKEERRLEEDPGQSNSEQRVENKVFHVERNNRHSGDNNNQRLGHKYRPASGLPSHQRSRRDATVSILQIQWSLLNLQKNAVWSFNGSENLYQMPPASNSRSQEAMQLANLRLRRRYSDPELGSHNNITRNITSNEDPRRVWLDDRKEQELDRPNVDIRVLGLAVEQKNNDNANDNIPKERSVEAIKTSDGTSQEKETRKNKRLNIGNWRDPIHKSTIQTRRASHQVALKVEGQ</sequence>
<keyword evidence="2" id="KW-0812">Transmembrane</keyword>
<organism evidence="3 4">
    <name type="scientific">Streblomastix strix</name>
    <dbReference type="NCBI Taxonomy" id="222440"/>
    <lineage>
        <taxon>Eukaryota</taxon>
        <taxon>Metamonada</taxon>
        <taxon>Preaxostyla</taxon>
        <taxon>Oxymonadida</taxon>
        <taxon>Streblomastigidae</taxon>
        <taxon>Streblomastix</taxon>
    </lineage>
</organism>
<dbReference type="Proteomes" id="UP000324800">
    <property type="component" value="Unassembled WGS sequence"/>
</dbReference>
<feature type="compositionally biased region" description="Basic and acidic residues" evidence="1">
    <location>
        <begin position="116"/>
        <end position="126"/>
    </location>
</feature>
<proteinExistence type="predicted"/>
<feature type="transmembrane region" description="Helical" evidence="2">
    <location>
        <begin position="20"/>
        <end position="44"/>
    </location>
</feature>
<feature type="compositionally biased region" description="Basic and acidic residues" evidence="1">
    <location>
        <begin position="135"/>
        <end position="152"/>
    </location>
</feature>
<keyword evidence="2" id="KW-1133">Transmembrane helix</keyword>
<protein>
    <submittedName>
        <fullName evidence="3">Uncharacterized protein</fullName>
    </submittedName>
</protein>
<feature type="region of interest" description="Disordered" evidence="1">
    <location>
        <begin position="81"/>
        <end position="160"/>
    </location>
</feature>
<feature type="region of interest" description="Disordered" evidence="1">
    <location>
        <begin position="286"/>
        <end position="317"/>
    </location>
</feature>
<feature type="compositionally biased region" description="Polar residues" evidence="1">
    <location>
        <begin position="81"/>
        <end position="93"/>
    </location>
</feature>
<accession>A0A5J4U337</accession>
<name>A0A5J4U337_9EUKA</name>
<evidence type="ECO:0000256" key="2">
    <source>
        <dbReference type="SAM" id="Phobius"/>
    </source>
</evidence>
<dbReference type="AlphaFoldDB" id="A0A5J4U337"/>
<evidence type="ECO:0000313" key="3">
    <source>
        <dbReference type="EMBL" id="KAA6364055.1"/>
    </source>
</evidence>